<feature type="region of interest" description="Disordered" evidence="1">
    <location>
        <begin position="359"/>
        <end position="434"/>
    </location>
</feature>
<evidence type="ECO:0000313" key="3">
    <source>
        <dbReference type="EMBL" id="CAL1152973.1"/>
    </source>
</evidence>
<protein>
    <submittedName>
        <fullName evidence="2">Uncharacterized protein</fullName>
    </submittedName>
</protein>
<evidence type="ECO:0000313" key="2">
    <source>
        <dbReference type="EMBL" id="CAI3999598.1"/>
    </source>
</evidence>
<feature type="compositionally biased region" description="Basic and acidic residues" evidence="1">
    <location>
        <begin position="409"/>
        <end position="428"/>
    </location>
</feature>
<dbReference type="Proteomes" id="UP001152797">
    <property type="component" value="Unassembled WGS sequence"/>
</dbReference>
<accession>A0A9P1CXN0</accession>
<organism evidence="2">
    <name type="scientific">Cladocopium goreaui</name>
    <dbReference type="NCBI Taxonomy" id="2562237"/>
    <lineage>
        <taxon>Eukaryota</taxon>
        <taxon>Sar</taxon>
        <taxon>Alveolata</taxon>
        <taxon>Dinophyceae</taxon>
        <taxon>Suessiales</taxon>
        <taxon>Symbiodiniaceae</taxon>
        <taxon>Cladocopium</taxon>
    </lineage>
</organism>
<feature type="compositionally biased region" description="Basic residues" evidence="1">
    <location>
        <begin position="241"/>
        <end position="259"/>
    </location>
</feature>
<sequence>MPDTQIVIDDELMDYECCVDSPRNHYMVCDASKHFLSISDPVRPAAGNLFLTSGSSRMMAGPVDTSGPALDAKPGDDFWPEEPDSQPREESPFFGEFPPDAEVADTQIDTPEKSPRPAFVRKRRNWWDDMASPPLPSTPVHSHGDRASYAPDDEETKTMNDGLESQSVPMDPTPEEPVHPKSVPMGPKLDVSPETGLPWVLPQVPMDDAVEDLVHDPKPVENLGDGEAPKPDDSKPGVSKPKCKAKSSAKSKAKNKALKPPKVLTEEQKQQKRFNSQIWHTKWVSKGVPKIPKNPTPADAGAPGARSSSSSSPTDLTGSLSAARDQFIKSWIEGSGLPKSNDRRKRALEAWMASSRRAELMAARSGRERPVKRSAPNRSRAPPEPNEGPRATRKSSQATGTLVGTVSSEEAHPRGESAMKMDSEDENKSRKRLRRERRRDFEKFLRAEVLTGGVPLRKVGRYIMQNLGLLHTKFGQLVDKLEEAAEDTVRASGPAAPDLLPISVVAVQETTIASCPEVKDWMALTCLCLNFWYCTGWERPSHTSHPREFTSTQKEFLGCHLGPAIERMLEGEPLIPAYDQLEQVLSMKGQDYEGNTWVVMEQLEATKVTRCWPEEGKAAVQPLERFLQGWTKELVEMPRMTILPYEEWPEEIPQSYVRASTSEWELIVAEGFKRGLFQHCPEDEVLVGPAGEKILNGAGAVPKEKHGEVLQRFISIFCPLNAVSRKIEGEEGSLPYVGQVSLINVPQEASILIDSEDLESAFNLFEMPLGWRGLFCYEKKVRGEVLGLQTQEEVYVALRTVPMGWISAVGVVQAAIRHLAFEVAKLPPEGELQKGKPIPEGDKFLLYLDSVDQLRVVDRTCRAVLEGTPSEEHERFEAACNQMGLPRNHGKALAGALRGSIQGGELRGDEGIFMLHPKKMHQNVALCLALLATQSWDQRRTSGIIGFAGAFRRPLLACLSEVFHHFGQGEEKTPSDGAYDEIMGMVGLLPLAFTNLKAKVDPVLHATDASPTGAGSCTAKQIKRKPGVANSADLTCGECGRDITEMMATAEEIDCPKKCGGHFCGLKCYLKHRSGCPMKRLGVPCFSERWSGPGAPLTVAMLRRGFDVLPPYDVQRGEHMDYFTERGKETWRQLDEDDPDYEHHAPDYKTFSRARGRPFYIDGKRYEGPRALRDDSNVMGFRNLKGAEAVKVRQGNKMALQSIKRCEDLHDHQKFFSLEHPYGSFIWNLNKMKELAERAGVHLTVFSNCCFGGAREKWTCIITNNRGIHEALERRECPHLVVGF</sequence>
<gene>
    <name evidence="2" type="ORF">C1SCF055_LOCUS25782</name>
</gene>
<evidence type="ECO:0000256" key="1">
    <source>
        <dbReference type="SAM" id="MobiDB-lite"/>
    </source>
</evidence>
<feature type="compositionally biased region" description="Polar residues" evidence="1">
    <location>
        <begin position="394"/>
        <end position="408"/>
    </location>
</feature>
<proteinExistence type="predicted"/>
<keyword evidence="4" id="KW-1185">Reference proteome</keyword>
<feature type="compositionally biased region" description="Low complexity" evidence="1">
    <location>
        <begin position="297"/>
        <end position="321"/>
    </location>
</feature>
<dbReference type="EMBL" id="CAMXCT010002657">
    <property type="protein sequence ID" value="CAI3999598.1"/>
    <property type="molecule type" value="Genomic_DNA"/>
</dbReference>
<reference evidence="3" key="2">
    <citation type="submission" date="2024-04" db="EMBL/GenBank/DDBJ databases">
        <authorList>
            <person name="Chen Y."/>
            <person name="Shah S."/>
            <person name="Dougan E. K."/>
            <person name="Thang M."/>
            <person name="Chan C."/>
        </authorList>
    </citation>
    <scope>NUCLEOTIDE SEQUENCE [LARGE SCALE GENOMIC DNA]</scope>
</reference>
<dbReference type="EMBL" id="CAMXCT020002657">
    <property type="protein sequence ID" value="CAL1152973.1"/>
    <property type="molecule type" value="Genomic_DNA"/>
</dbReference>
<feature type="region of interest" description="Disordered" evidence="1">
    <location>
        <begin position="61"/>
        <end position="321"/>
    </location>
</feature>
<name>A0A9P1CXN0_9DINO</name>
<evidence type="ECO:0000313" key="4">
    <source>
        <dbReference type="Proteomes" id="UP001152797"/>
    </source>
</evidence>
<comment type="caution">
    <text evidence="2">The sequence shown here is derived from an EMBL/GenBank/DDBJ whole genome shotgun (WGS) entry which is preliminary data.</text>
</comment>
<dbReference type="EMBL" id="CAMXCT030002657">
    <property type="protein sequence ID" value="CAL4786910.1"/>
    <property type="molecule type" value="Genomic_DNA"/>
</dbReference>
<reference evidence="2" key="1">
    <citation type="submission" date="2022-10" db="EMBL/GenBank/DDBJ databases">
        <authorList>
            <person name="Chen Y."/>
            <person name="Dougan E. K."/>
            <person name="Chan C."/>
            <person name="Rhodes N."/>
            <person name="Thang M."/>
        </authorList>
    </citation>
    <scope>NUCLEOTIDE SEQUENCE</scope>
</reference>